<dbReference type="EMBL" id="QPEX01000011">
    <property type="protein sequence ID" value="RCS52629.1"/>
    <property type="molecule type" value="Genomic_DNA"/>
</dbReference>
<feature type="compositionally biased region" description="Acidic residues" evidence="1">
    <location>
        <begin position="513"/>
        <end position="527"/>
    </location>
</feature>
<dbReference type="Pfam" id="PF13148">
    <property type="entry name" value="DUF3987"/>
    <property type="match status" value="1"/>
</dbReference>
<dbReference type="RefSeq" id="WP_114368056.1">
    <property type="nucleotide sequence ID" value="NZ_QPEX01000011.1"/>
</dbReference>
<organism evidence="2 3">
    <name type="scientific">Bremerella cremea</name>
    <dbReference type="NCBI Taxonomy" id="1031537"/>
    <lineage>
        <taxon>Bacteria</taxon>
        <taxon>Pseudomonadati</taxon>
        <taxon>Planctomycetota</taxon>
        <taxon>Planctomycetia</taxon>
        <taxon>Pirellulales</taxon>
        <taxon>Pirellulaceae</taxon>
        <taxon>Bremerella</taxon>
    </lineage>
</organism>
<feature type="region of interest" description="Disordered" evidence="1">
    <location>
        <begin position="486"/>
        <end position="614"/>
    </location>
</feature>
<proteinExistence type="predicted"/>
<evidence type="ECO:0000313" key="3">
    <source>
        <dbReference type="Proteomes" id="UP000253562"/>
    </source>
</evidence>
<name>A0A368KW89_9BACT</name>
<evidence type="ECO:0000256" key="1">
    <source>
        <dbReference type="SAM" id="MobiDB-lite"/>
    </source>
</evidence>
<gene>
    <name evidence="2" type="ORF">DTL42_07260</name>
</gene>
<feature type="compositionally biased region" description="Polar residues" evidence="1">
    <location>
        <begin position="553"/>
        <end position="578"/>
    </location>
</feature>
<comment type="caution">
    <text evidence="2">The sequence shown here is derived from an EMBL/GenBank/DDBJ whole genome shotgun (WGS) entry which is preliminary data.</text>
</comment>
<dbReference type="AlphaFoldDB" id="A0A368KW89"/>
<reference evidence="2 3" key="1">
    <citation type="submission" date="2018-07" db="EMBL/GenBank/DDBJ databases">
        <title>Comparative genomes isolates from brazilian mangrove.</title>
        <authorList>
            <person name="De Araujo J.E."/>
            <person name="Taketani R.G."/>
            <person name="Silva M.C.P."/>
            <person name="Lourenco M.V."/>
            <person name="Oliveira V.M."/>
            <person name="Andreote F.D."/>
        </authorList>
    </citation>
    <scope>NUCLEOTIDE SEQUENCE [LARGE SCALE GENOMIC DNA]</scope>
    <source>
        <strain evidence="2 3">HEX PRIS-MGV</strain>
    </source>
</reference>
<feature type="compositionally biased region" description="Low complexity" evidence="1">
    <location>
        <begin position="536"/>
        <end position="550"/>
    </location>
</feature>
<sequence>MQMVAWGDAANTIDLSDELLGYPLVTPQWAPLVPLAEHHLPEFPTYALPETLRLFVEAAAAETQTPIDLAAMQSLGVCSAAIAQKVRIKARPGLVQPTNLFLASFTDGTLREEDLLARLRQPLIDLEADRVDAAHAEIAQAQTLRRQDMIRLRLNEKLGPDGTSYRDKAVQIAREIAENPLPVMPRLLVDDRTPQHIETLLAEQNGRLACFFGEGAVLDQFTGTTSQRQLARHQLFRQAYRGDTIQVDLPRGNRKVLRQASLTCAYAIRRDTIEALQQRRTRRGRGLLDCFLFSLPSSNLGRREIAAPAISTAASVHYKSRICYLDAIEGPLTLQLDEEARALFETWETEVEGMLSGDDSRETFRAWLDRLPANMLRVAGVLHCYAGCVVPDIPTQVSVDVIRSVIEIGRYLISHAEAVLGTMHCHDANPVDGARYLAQWIKQHRIRVFTRREAHQRSRARFTYVEQINAPLAELVRRGYLRVVEEPSDNKRPGRPLTPRYHVNPAVFAPPEEVPEETPDPSFEYETDSLPSDVSNTPTANPTAAQPAAQERNLASVTSDTNQPVGSQLKESNATQPSFEYETISHKPTASPLKPRAIPRRKPRKLPNKRRRRK</sequence>
<feature type="compositionally biased region" description="Basic residues" evidence="1">
    <location>
        <begin position="597"/>
        <end position="614"/>
    </location>
</feature>
<accession>A0A368KW89</accession>
<protein>
    <submittedName>
        <fullName evidence="2">DUF3987 domain-containing protein</fullName>
    </submittedName>
</protein>
<dbReference type="Proteomes" id="UP000253562">
    <property type="component" value="Unassembled WGS sequence"/>
</dbReference>
<dbReference type="InterPro" id="IPR025048">
    <property type="entry name" value="DUF3987"/>
</dbReference>
<evidence type="ECO:0000313" key="2">
    <source>
        <dbReference type="EMBL" id="RCS52629.1"/>
    </source>
</evidence>
<dbReference type="OrthoDB" id="279540at2"/>